<proteinExistence type="predicted"/>
<name>A0A810N4V1_9ACTN</name>
<protein>
    <submittedName>
        <fullName evidence="1">Uncharacterized protein</fullName>
    </submittedName>
</protein>
<reference evidence="1" key="1">
    <citation type="submission" date="2020-08" db="EMBL/GenBank/DDBJ databases">
        <title>Whole genome shotgun sequence of Polymorphospora rubra NBRC 101157.</title>
        <authorList>
            <person name="Komaki H."/>
            <person name="Tamura T."/>
        </authorList>
    </citation>
    <scope>NUCLEOTIDE SEQUENCE</scope>
    <source>
        <strain evidence="1">NBRC 101157</strain>
    </source>
</reference>
<dbReference type="Proteomes" id="UP000680866">
    <property type="component" value="Chromosome"/>
</dbReference>
<accession>A0A810N4V1</accession>
<dbReference type="EMBL" id="AP023359">
    <property type="protein sequence ID" value="BCJ67970.1"/>
    <property type="molecule type" value="Genomic_DNA"/>
</dbReference>
<dbReference type="KEGG" id="pry:Prubr_49910"/>
<evidence type="ECO:0000313" key="1">
    <source>
        <dbReference type="EMBL" id="BCJ67970.1"/>
    </source>
</evidence>
<organism evidence="1 2">
    <name type="scientific">Polymorphospora rubra</name>
    <dbReference type="NCBI Taxonomy" id="338584"/>
    <lineage>
        <taxon>Bacteria</taxon>
        <taxon>Bacillati</taxon>
        <taxon>Actinomycetota</taxon>
        <taxon>Actinomycetes</taxon>
        <taxon>Micromonosporales</taxon>
        <taxon>Micromonosporaceae</taxon>
        <taxon>Polymorphospora</taxon>
    </lineage>
</organism>
<evidence type="ECO:0000313" key="2">
    <source>
        <dbReference type="Proteomes" id="UP000680866"/>
    </source>
</evidence>
<dbReference type="AlphaFoldDB" id="A0A810N4V1"/>
<sequence length="62" mass="6543">MVGLSAVSVRWVLGLALAAVRALRQPGPVPKVELLRFGTVVLANTEAAGAEGAGRRWFRGRS</sequence>
<keyword evidence="2" id="KW-1185">Reference proteome</keyword>
<gene>
    <name evidence="1" type="ORF">Prubr_49910</name>
</gene>